<dbReference type="InterPro" id="IPR041899">
    <property type="entry name" value="MAGE_WH2"/>
</dbReference>
<dbReference type="Gene3D" id="1.10.10.1200">
    <property type="entry name" value="MAGE homology domain, winged helix WH1 motif"/>
    <property type="match status" value="1"/>
</dbReference>
<sequence>MDPTENSQSSNLPDSTQSQREARGPEGVQVPLAEVGEAEATATPSGGVSVGTMFRSPQNAVRASSPPTALGSIAGAPSAEASHNPLRRMSNSTFISQDVINRKVVILVRFLLLKYRMNQLTTKAEMQERVTRDYEMYFHVISAKAIDCMWLLFGIEVMEVDPHVHSYALVRALGITYDGMLHGALGIPKTGLVIIMLCIIFIGENCVSEQDIWHILNAMGLYAGRDHFIFGEPRRLITEHFVQEGYLEYRQVPDSHPPSYEFLWGPRAHAETTKMKILCFFASIVRRDPRSYTSRYAEALRDEMQRI</sequence>
<dbReference type="RefSeq" id="XP_040600634.1">
    <property type="nucleotide sequence ID" value="XM_040744700.1"/>
</dbReference>
<evidence type="ECO:0000313" key="4">
    <source>
        <dbReference type="RefSeq" id="XP_040600634.1"/>
    </source>
</evidence>
<organism evidence="3 4">
    <name type="scientific">Mesocricetus auratus</name>
    <name type="common">Golden hamster</name>
    <dbReference type="NCBI Taxonomy" id="10036"/>
    <lineage>
        <taxon>Eukaryota</taxon>
        <taxon>Metazoa</taxon>
        <taxon>Chordata</taxon>
        <taxon>Craniata</taxon>
        <taxon>Vertebrata</taxon>
        <taxon>Euteleostomi</taxon>
        <taxon>Mammalia</taxon>
        <taxon>Eutheria</taxon>
        <taxon>Euarchontoglires</taxon>
        <taxon>Glires</taxon>
        <taxon>Rodentia</taxon>
        <taxon>Myomorpha</taxon>
        <taxon>Muroidea</taxon>
        <taxon>Cricetidae</taxon>
        <taxon>Cricetinae</taxon>
        <taxon>Mesocricetus</taxon>
    </lineage>
</organism>
<feature type="region of interest" description="Disordered" evidence="1">
    <location>
        <begin position="1"/>
        <end position="84"/>
    </location>
</feature>
<feature type="compositionally biased region" description="Polar residues" evidence="1">
    <location>
        <begin position="1"/>
        <end position="19"/>
    </location>
</feature>
<evidence type="ECO:0000256" key="1">
    <source>
        <dbReference type="SAM" id="MobiDB-lite"/>
    </source>
</evidence>
<name>A0ABM2XCW0_MESAU</name>
<feature type="compositionally biased region" description="Polar residues" evidence="1">
    <location>
        <begin position="55"/>
        <end position="67"/>
    </location>
</feature>
<dbReference type="InterPro" id="IPR002190">
    <property type="entry name" value="MHD_dom"/>
</dbReference>
<dbReference type="Pfam" id="PF01454">
    <property type="entry name" value="MAGE"/>
    <property type="match status" value="1"/>
</dbReference>
<reference evidence="4" key="1">
    <citation type="submission" date="2025-08" db="UniProtKB">
        <authorList>
            <consortium name="RefSeq"/>
        </authorList>
    </citation>
    <scope>IDENTIFICATION</scope>
    <source>
        <tissue evidence="4">Liver</tissue>
    </source>
</reference>
<proteinExistence type="predicted"/>
<dbReference type="InterPro" id="IPR037445">
    <property type="entry name" value="MAGE"/>
</dbReference>
<dbReference type="InterPro" id="IPR041898">
    <property type="entry name" value="MAGE_WH1"/>
</dbReference>
<protein>
    <submittedName>
        <fullName evidence="4">Melanoma-associated antigen 10-like</fullName>
    </submittedName>
</protein>
<dbReference type="PROSITE" id="PS50838">
    <property type="entry name" value="MAGE"/>
    <property type="match status" value="1"/>
</dbReference>
<dbReference type="SMART" id="SM01373">
    <property type="entry name" value="MAGE"/>
    <property type="match status" value="1"/>
</dbReference>
<accession>A0ABM2XCW0</accession>
<dbReference type="PANTHER" id="PTHR11736">
    <property type="entry name" value="MELANOMA-ASSOCIATED ANTIGEN MAGE ANTIGEN"/>
    <property type="match status" value="1"/>
</dbReference>
<feature type="domain" description="MAGE" evidence="2">
    <location>
        <begin position="100"/>
        <end position="299"/>
    </location>
</feature>
<evidence type="ECO:0000259" key="2">
    <source>
        <dbReference type="PROSITE" id="PS50838"/>
    </source>
</evidence>
<keyword evidence="3" id="KW-1185">Reference proteome</keyword>
<dbReference type="Proteomes" id="UP000886700">
    <property type="component" value="Unplaced"/>
</dbReference>
<dbReference type="Gene3D" id="1.10.10.1210">
    <property type="entry name" value="MAGE homology domain, winged helix WH2 motif"/>
    <property type="match status" value="1"/>
</dbReference>
<dbReference type="PANTHER" id="PTHR11736:SF63">
    <property type="entry name" value="MAGE FAMILY MEMBER A9"/>
    <property type="match status" value="1"/>
</dbReference>
<gene>
    <name evidence="4" type="primary">LOC121140041</name>
</gene>
<dbReference type="GeneID" id="121140041"/>
<evidence type="ECO:0000313" key="3">
    <source>
        <dbReference type="Proteomes" id="UP000886700"/>
    </source>
</evidence>